<feature type="binding site" evidence="9">
    <location>
        <begin position="141"/>
        <end position="143"/>
    </location>
    <ligand>
        <name>2-[(2R,5Z)-2-carboxy-4-methylthiazol-5(2H)-ylidene]ethyl phosphate</name>
        <dbReference type="ChEBI" id="CHEBI:62899"/>
    </ligand>
</feature>
<accession>A0A1H9FV97</accession>
<dbReference type="CDD" id="cd00564">
    <property type="entry name" value="TMP_TenI"/>
    <property type="match status" value="1"/>
</dbReference>
<comment type="pathway">
    <text evidence="1 9 11">Cofactor biosynthesis; thiamine diphosphate biosynthesis; thiamine phosphate from 4-amino-2-methyl-5-diphosphomethylpyrimidine and 4-methyl-5-(2-phosphoethyl)-thiazole: step 1/1.</text>
</comment>
<keyword evidence="3 9" id="KW-0479">Metal-binding</keyword>
<dbReference type="PANTHER" id="PTHR20857">
    <property type="entry name" value="THIAMINE-PHOSPHATE PYROPHOSPHORYLASE"/>
    <property type="match status" value="1"/>
</dbReference>
<reference evidence="13 14" key="1">
    <citation type="submission" date="2016-10" db="EMBL/GenBank/DDBJ databases">
        <authorList>
            <person name="de Groot N.N."/>
        </authorList>
    </citation>
    <scope>NUCLEOTIDE SEQUENCE [LARGE SCALE GENOMIC DNA]</scope>
    <source>
        <strain evidence="13 14">B7-7</strain>
    </source>
</reference>
<dbReference type="GO" id="GO:0005737">
    <property type="term" value="C:cytoplasm"/>
    <property type="evidence" value="ECO:0007669"/>
    <property type="project" value="TreeGrafter"/>
</dbReference>
<evidence type="ECO:0000259" key="12">
    <source>
        <dbReference type="Pfam" id="PF02581"/>
    </source>
</evidence>
<evidence type="ECO:0000256" key="8">
    <source>
        <dbReference type="ARBA" id="ARBA00047883"/>
    </source>
</evidence>
<keyword evidence="5 9" id="KW-0784">Thiamine biosynthesis</keyword>
<dbReference type="STRING" id="867345.SAMN05421693_13013"/>
<feature type="binding site" evidence="9">
    <location>
        <position position="95"/>
    </location>
    <ligand>
        <name>Mg(2+)</name>
        <dbReference type="ChEBI" id="CHEBI:18420"/>
    </ligand>
</feature>
<dbReference type="InterPro" id="IPR036206">
    <property type="entry name" value="ThiamineP_synth_sf"/>
</dbReference>
<evidence type="ECO:0000313" key="13">
    <source>
        <dbReference type="EMBL" id="SEQ41784.1"/>
    </source>
</evidence>
<dbReference type="InterPro" id="IPR034291">
    <property type="entry name" value="TMP_synthase"/>
</dbReference>
<dbReference type="GO" id="GO:0004789">
    <property type="term" value="F:thiamine-phosphate diphosphorylase activity"/>
    <property type="evidence" value="ECO:0007669"/>
    <property type="project" value="UniProtKB-UniRule"/>
</dbReference>
<dbReference type="Proteomes" id="UP000199496">
    <property type="component" value="Unassembled WGS sequence"/>
</dbReference>
<dbReference type="AlphaFoldDB" id="A0A1H9FV97"/>
<dbReference type="PANTHER" id="PTHR20857:SF15">
    <property type="entry name" value="THIAMINE-PHOSPHATE SYNTHASE"/>
    <property type="match status" value="1"/>
</dbReference>
<dbReference type="HAMAP" id="MF_00097">
    <property type="entry name" value="TMP_synthase"/>
    <property type="match status" value="1"/>
</dbReference>
<evidence type="ECO:0000256" key="10">
    <source>
        <dbReference type="RuleBase" id="RU003826"/>
    </source>
</evidence>
<dbReference type="UniPathway" id="UPA00060">
    <property type="reaction ID" value="UER00141"/>
</dbReference>
<dbReference type="Gene3D" id="3.20.20.70">
    <property type="entry name" value="Aldolase class I"/>
    <property type="match status" value="1"/>
</dbReference>
<evidence type="ECO:0000256" key="11">
    <source>
        <dbReference type="RuleBase" id="RU004253"/>
    </source>
</evidence>
<dbReference type="InterPro" id="IPR013785">
    <property type="entry name" value="Aldolase_TIM"/>
</dbReference>
<comment type="function">
    <text evidence="9">Condenses 4-methyl-5-(beta-hydroxyethyl)thiazole monophosphate (THZ-P) and 2-methyl-4-amino-5-hydroxymethyl pyrimidine pyrophosphate (HMP-PP) to form thiamine monophosphate (TMP).</text>
</comment>
<dbReference type="EC" id="2.5.1.3" evidence="9"/>
<feature type="binding site" evidence="9">
    <location>
        <begin position="43"/>
        <end position="47"/>
    </location>
    <ligand>
        <name>4-amino-2-methyl-5-(diphosphooxymethyl)pyrimidine</name>
        <dbReference type="ChEBI" id="CHEBI:57841"/>
    </ligand>
</feature>
<comment type="cofactor">
    <cofactor evidence="9">
        <name>Mg(2+)</name>
        <dbReference type="ChEBI" id="CHEBI:18420"/>
    </cofactor>
    <text evidence="9">Binds 1 Mg(2+) ion per subunit.</text>
</comment>
<evidence type="ECO:0000256" key="2">
    <source>
        <dbReference type="ARBA" id="ARBA00022679"/>
    </source>
</evidence>
<proteinExistence type="inferred from homology"/>
<evidence type="ECO:0000256" key="4">
    <source>
        <dbReference type="ARBA" id="ARBA00022842"/>
    </source>
</evidence>
<feature type="binding site" evidence="9">
    <location>
        <position position="171"/>
    </location>
    <ligand>
        <name>2-[(2R,5Z)-2-carboxy-4-methylthiazol-5(2H)-ylidene]ethyl phosphate</name>
        <dbReference type="ChEBI" id="CHEBI:62899"/>
    </ligand>
</feature>
<sequence length="211" mass="22282">MTTPPISRQSRLHGLYVITPQDAGDTLLEQAAAALTGGARILQYRDKSRDHDRRLAQAQALCRLCRDHQALFIVNDDAALAARVEADGVHIGSDDGDIATARALVGPERIIGVSCYNRLELARRAEAAGADYVAFGALFPSGTKPGAVHAPLSLIREARQSLAVPITAIGGITQDNADRVIQAGAHMLAVIQGVFSAPDIRAAAADLSARF</sequence>
<feature type="domain" description="Thiamine phosphate synthase/TenI" evidence="12">
    <location>
        <begin position="15"/>
        <end position="194"/>
    </location>
</feature>
<organism evidence="13 14">
    <name type="scientific">Ectothiorhodospira magna</name>
    <dbReference type="NCBI Taxonomy" id="867345"/>
    <lineage>
        <taxon>Bacteria</taxon>
        <taxon>Pseudomonadati</taxon>
        <taxon>Pseudomonadota</taxon>
        <taxon>Gammaproteobacteria</taxon>
        <taxon>Chromatiales</taxon>
        <taxon>Ectothiorhodospiraceae</taxon>
        <taxon>Ectothiorhodospira</taxon>
    </lineage>
</organism>
<comment type="catalytic activity">
    <reaction evidence="7 9 10">
        <text>2-(2-carboxy-4-methylthiazol-5-yl)ethyl phosphate + 4-amino-2-methyl-5-(diphosphooxymethyl)pyrimidine + 2 H(+) = thiamine phosphate + CO2 + diphosphate</text>
        <dbReference type="Rhea" id="RHEA:47848"/>
        <dbReference type="ChEBI" id="CHEBI:15378"/>
        <dbReference type="ChEBI" id="CHEBI:16526"/>
        <dbReference type="ChEBI" id="CHEBI:33019"/>
        <dbReference type="ChEBI" id="CHEBI:37575"/>
        <dbReference type="ChEBI" id="CHEBI:57841"/>
        <dbReference type="ChEBI" id="CHEBI:62890"/>
        <dbReference type="EC" id="2.5.1.3"/>
    </reaction>
</comment>
<evidence type="ECO:0000256" key="9">
    <source>
        <dbReference type="HAMAP-Rule" id="MF_00097"/>
    </source>
</evidence>
<name>A0A1H9FV97_9GAMM</name>
<dbReference type="InterPro" id="IPR022998">
    <property type="entry name" value="ThiamineP_synth_TenI"/>
</dbReference>
<feature type="binding site" evidence="9">
    <location>
        <position position="75"/>
    </location>
    <ligand>
        <name>4-amino-2-methyl-5-(diphosphooxymethyl)pyrimidine</name>
        <dbReference type="ChEBI" id="CHEBI:57841"/>
    </ligand>
</feature>
<dbReference type="GO" id="GO:0000287">
    <property type="term" value="F:magnesium ion binding"/>
    <property type="evidence" value="ECO:0007669"/>
    <property type="project" value="UniProtKB-UniRule"/>
</dbReference>
<comment type="catalytic activity">
    <reaction evidence="6 9 10">
        <text>4-methyl-5-(2-phosphooxyethyl)-thiazole + 4-amino-2-methyl-5-(diphosphooxymethyl)pyrimidine + H(+) = thiamine phosphate + diphosphate</text>
        <dbReference type="Rhea" id="RHEA:22328"/>
        <dbReference type="ChEBI" id="CHEBI:15378"/>
        <dbReference type="ChEBI" id="CHEBI:33019"/>
        <dbReference type="ChEBI" id="CHEBI:37575"/>
        <dbReference type="ChEBI" id="CHEBI:57841"/>
        <dbReference type="ChEBI" id="CHEBI:58296"/>
        <dbReference type="EC" id="2.5.1.3"/>
    </reaction>
</comment>
<comment type="catalytic activity">
    <reaction evidence="8 9 10">
        <text>2-[(2R,5Z)-2-carboxy-4-methylthiazol-5(2H)-ylidene]ethyl phosphate + 4-amino-2-methyl-5-(diphosphooxymethyl)pyrimidine + 2 H(+) = thiamine phosphate + CO2 + diphosphate</text>
        <dbReference type="Rhea" id="RHEA:47844"/>
        <dbReference type="ChEBI" id="CHEBI:15378"/>
        <dbReference type="ChEBI" id="CHEBI:16526"/>
        <dbReference type="ChEBI" id="CHEBI:33019"/>
        <dbReference type="ChEBI" id="CHEBI:37575"/>
        <dbReference type="ChEBI" id="CHEBI:57841"/>
        <dbReference type="ChEBI" id="CHEBI:62899"/>
        <dbReference type="EC" id="2.5.1.3"/>
    </reaction>
</comment>
<feature type="binding site" evidence="9">
    <location>
        <position position="114"/>
    </location>
    <ligand>
        <name>4-amino-2-methyl-5-(diphosphooxymethyl)pyrimidine</name>
        <dbReference type="ChEBI" id="CHEBI:57841"/>
    </ligand>
</feature>
<comment type="similarity">
    <text evidence="9 10">Belongs to the thiamine-phosphate synthase family.</text>
</comment>
<dbReference type="RefSeq" id="WP_090208981.1">
    <property type="nucleotide sequence ID" value="NZ_FOFO01000030.1"/>
</dbReference>
<comment type="caution">
    <text evidence="9">Lacks conserved residue(s) required for the propagation of feature annotation.</text>
</comment>
<protein>
    <recommendedName>
        <fullName evidence="9">Thiamine-phosphate synthase</fullName>
        <shortName evidence="9">TP synthase</shortName>
        <shortName evidence="9">TPS</shortName>
        <ecNumber evidence="9">2.5.1.3</ecNumber>
    </recommendedName>
    <alternativeName>
        <fullName evidence="9">Thiamine-phosphate pyrophosphorylase</fullName>
        <shortName evidence="9">TMP pyrophosphorylase</shortName>
        <shortName evidence="9">TMP-PPase</shortName>
    </alternativeName>
</protein>
<dbReference type="Pfam" id="PF02581">
    <property type="entry name" value="TMP-TENI"/>
    <property type="match status" value="1"/>
</dbReference>
<evidence type="ECO:0000256" key="5">
    <source>
        <dbReference type="ARBA" id="ARBA00022977"/>
    </source>
</evidence>
<dbReference type="SUPFAM" id="SSF51391">
    <property type="entry name" value="Thiamin phosphate synthase"/>
    <property type="match status" value="1"/>
</dbReference>
<keyword evidence="4 9" id="KW-0460">Magnesium</keyword>
<keyword evidence="14" id="KW-1185">Reference proteome</keyword>
<feature type="binding site" evidence="9">
    <location>
        <position position="76"/>
    </location>
    <ligand>
        <name>Mg(2+)</name>
        <dbReference type="ChEBI" id="CHEBI:18420"/>
    </ligand>
</feature>
<evidence type="ECO:0000256" key="7">
    <source>
        <dbReference type="ARBA" id="ARBA00047851"/>
    </source>
</evidence>
<evidence type="ECO:0000256" key="6">
    <source>
        <dbReference type="ARBA" id="ARBA00047334"/>
    </source>
</evidence>
<gene>
    <name evidence="9" type="primary">thiE</name>
    <name evidence="13" type="ORF">SAMN05421693_13013</name>
</gene>
<evidence type="ECO:0000256" key="1">
    <source>
        <dbReference type="ARBA" id="ARBA00005165"/>
    </source>
</evidence>
<evidence type="ECO:0000313" key="14">
    <source>
        <dbReference type="Proteomes" id="UP000199496"/>
    </source>
</evidence>
<feature type="binding site" evidence="9">
    <location>
        <position position="144"/>
    </location>
    <ligand>
        <name>4-amino-2-methyl-5-(diphosphooxymethyl)pyrimidine</name>
        <dbReference type="ChEBI" id="CHEBI:57841"/>
    </ligand>
</feature>
<evidence type="ECO:0000256" key="3">
    <source>
        <dbReference type="ARBA" id="ARBA00022723"/>
    </source>
</evidence>
<dbReference type="NCBIfam" id="TIGR00693">
    <property type="entry name" value="thiE"/>
    <property type="match status" value="1"/>
</dbReference>
<keyword evidence="2 9" id="KW-0808">Transferase</keyword>
<dbReference type="OrthoDB" id="9789949at2"/>
<dbReference type="GO" id="GO:0009228">
    <property type="term" value="P:thiamine biosynthetic process"/>
    <property type="evidence" value="ECO:0007669"/>
    <property type="project" value="UniProtKB-KW"/>
</dbReference>
<dbReference type="GO" id="GO:0009229">
    <property type="term" value="P:thiamine diphosphate biosynthetic process"/>
    <property type="evidence" value="ECO:0007669"/>
    <property type="project" value="UniProtKB-UniRule"/>
</dbReference>
<dbReference type="EMBL" id="FOFO01000030">
    <property type="protein sequence ID" value="SEQ41784.1"/>
    <property type="molecule type" value="Genomic_DNA"/>
</dbReference>